<reference evidence="2" key="1">
    <citation type="submission" date="2023-03" db="EMBL/GenBank/DDBJ databases">
        <authorList>
            <person name="Julca I."/>
        </authorList>
    </citation>
    <scope>NUCLEOTIDE SEQUENCE</scope>
</reference>
<dbReference type="PANTHER" id="PTHR34686">
    <property type="entry name" value="MATERNAL EFFECT EMBRYO ARREST PROTEIN"/>
    <property type="match status" value="1"/>
</dbReference>
<gene>
    <name evidence="2" type="ORF">OLC1_LOCUS17944</name>
</gene>
<dbReference type="Proteomes" id="UP001161247">
    <property type="component" value="Chromosome 6"/>
</dbReference>
<feature type="region of interest" description="Disordered" evidence="1">
    <location>
        <begin position="52"/>
        <end position="84"/>
    </location>
</feature>
<dbReference type="PANTHER" id="PTHR34686:SF1">
    <property type="entry name" value="MATERNAL EFFECT EMBRYO ARREST 59"/>
    <property type="match status" value="1"/>
</dbReference>
<name>A0AAV1DQU1_OLDCO</name>
<evidence type="ECO:0000313" key="3">
    <source>
        <dbReference type="Proteomes" id="UP001161247"/>
    </source>
</evidence>
<proteinExistence type="predicted"/>
<organism evidence="2 3">
    <name type="scientific">Oldenlandia corymbosa var. corymbosa</name>
    <dbReference type="NCBI Taxonomy" id="529605"/>
    <lineage>
        <taxon>Eukaryota</taxon>
        <taxon>Viridiplantae</taxon>
        <taxon>Streptophyta</taxon>
        <taxon>Embryophyta</taxon>
        <taxon>Tracheophyta</taxon>
        <taxon>Spermatophyta</taxon>
        <taxon>Magnoliopsida</taxon>
        <taxon>eudicotyledons</taxon>
        <taxon>Gunneridae</taxon>
        <taxon>Pentapetalae</taxon>
        <taxon>asterids</taxon>
        <taxon>lamiids</taxon>
        <taxon>Gentianales</taxon>
        <taxon>Rubiaceae</taxon>
        <taxon>Rubioideae</taxon>
        <taxon>Spermacoceae</taxon>
        <taxon>Hedyotis-Oldenlandia complex</taxon>
        <taxon>Oldenlandia</taxon>
    </lineage>
</organism>
<dbReference type="EMBL" id="OX459123">
    <property type="protein sequence ID" value="CAI9110243.1"/>
    <property type="molecule type" value="Genomic_DNA"/>
</dbReference>
<protein>
    <submittedName>
        <fullName evidence="2">OLC1v1010237C1</fullName>
    </submittedName>
</protein>
<evidence type="ECO:0000313" key="2">
    <source>
        <dbReference type="EMBL" id="CAI9110243.1"/>
    </source>
</evidence>
<keyword evidence="3" id="KW-1185">Reference proteome</keyword>
<sequence>MCFMNWRLHRSRCLSFLEFLTKPTVTKPSRSDEVLDEDQQIMITEQVRAQFDSLAPKRPAKPNRSESDSTTPPTSYAPDSDIPVPELDKLKSLQSQSHTILSGSVLEVQEEFVETEYYKKLDSIDKQHHTTGSGFIKVAAGNDDYDLKLAGGNQALQNKEMVFKTNPATNDWIPSLETDQDAFVSSKPNRSESS</sequence>
<evidence type="ECO:0000256" key="1">
    <source>
        <dbReference type="SAM" id="MobiDB-lite"/>
    </source>
</evidence>
<feature type="region of interest" description="Disordered" evidence="1">
    <location>
        <begin position="174"/>
        <end position="194"/>
    </location>
</feature>
<accession>A0AAV1DQU1</accession>
<dbReference type="AlphaFoldDB" id="A0AAV1DQU1"/>